<evidence type="ECO:0000313" key="2">
    <source>
        <dbReference type="Proteomes" id="UP001295684"/>
    </source>
</evidence>
<evidence type="ECO:0000313" key="1">
    <source>
        <dbReference type="EMBL" id="CAI2386864.1"/>
    </source>
</evidence>
<dbReference type="AlphaFoldDB" id="A0AAD1Y997"/>
<gene>
    <name evidence="1" type="ORF">ECRASSUSDP1_LOCUS28489</name>
</gene>
<organism evidence="1 2">
    <name type="scientific">Euplotes crassus</name>
    <dbReference type="NCBI Taxonomy" id="5936"/>
    <lineage>
        <taxon>Eukaryota</taxon>
        <taxon>Sar</taxon>
        <taxon>Alveolata</taxon>
        <taxon>Ciliophora</taxon>
        <taxon>Intramacronucleata</taxon>
        <taxon>Spirotrichea</taxon>
        <taxon>Hypotrichia</taxon>
        <taxon>Euplotida</taxon>
        <taxon>Euplotidae</taxon>
        <taxon>Moneuplotes</taxon>
    </lineage>
</organism>
<proteinExistence type="predicted"/>
<accession>A0AAD1Y997</accession>
<keyword evidence="2" id="KW-1185">Reference proteome</keyword>
<protein>
    <submittedName>
        <fullName evidence="1">Uncharacterized protein</fullName>
    </submittedName>
</protein>
<reference evidence="1" key="1">
    <citation type="submission" date="2023-07" db="EMBL/GenBank/DDBJ databases">
        <authorList>
            <consortium name="AG Swart"/>
            <person name="Singh M."/>
            <person name="Singh A."/>
            <person name="Seah K."/>
            <person name="Emmerich C."/>
        </authorList>
    </citation>
    <scope>NUCLEOTIDE SEQUENCE</scope>
    <source>
        <strain evidence="1">DP1</strain>
    </source>
</reference>
<dbReference type="EMBL" id="CAMPGE010029398">
    <property type="protein sequence ID" value="CAI2386864.1"/>
    <property type="molecule type" value="Genomic_DNA"/>
</dbReference>
<sequence length="67" mass="7932">MNHSDINSDDLFFSLYPSRRFYALCSIMCFSKWFEVEILCIRTKKFSILPSGCFVSTNRHWGVFMAH</sequence>
<dbReference type="Proteomes" id="UP001295684">
    <property type="component" value="Unassembled WGS sequence"/>
</dbReference>
<name>A0AAD1Y997_EUPCR</name>
<comment type="caution">
    <text evidence="1">The sequence shown here is derived from an EMBL/GenBank/DDBJ whole genome shotgun (WGS) entry which is preliminary data.</text>
</comment>